<dbReference type="KEGG" id="dmm:dnm_023390"/>
<organism evidence="1 2">
    <name type="scientific">Desulfonema magnum</name>
    <dbReference type="NCBI Taxonomy" id="45655"/>
    <lineage>
        <taxon>Bacteria</taxon>
        <taxon>Pseudomonadati</taxon>
        <taxon>Thermodesulfobacteriota</taxon>
        <taxon>Desulfobacteria</taxon>
        <taxon>Desulfobacterales</taxon>
        <taxon>Desulfococcaceae</taxon>
        <taxon>Desulfonema</taxon>
    </lineage>
</organism>
<evidence type="ECO:0000313" key="2">
    <source>
        <dbReference type="Proteomes" id="UP000663722"/>
    </source>
</evidence>
<protein>
    <submittedName>
        <fullName evidence="1">Uncharacterized protein</fullName>
    </submittedName>
</protein>
<keyword evidence="2" id="KW-1185">Reference proteome</keyword>
<dbReference type="EMBL" id="CP061800">
    <property type="protein sequence ID" value="QTA86317.1"/>
    <property type="molecule type" value="Genomic_DNA"/>
</dbReference>
<sequence>MAKLAANARISTRSEVIRSAKIERSGFLHLFRSHPECKN</sequence>
<reference evidence="1" key="1">
    <citation type="journal article" date="2021" name="Microb. Physiol.">
        <title>Proteogenomic Insights into the Physiology of Marine, Sulfate-Reducing, Filamentous Desulfonema limicola and Desulfonema magnum.</title>
        <authorList>
            <person name="Schnaars V."/>
            <person name="Wohlbrand L."/>
            <person name="Scheve S."/>
            <person name="Hinrichs C."/>
            <person name="Reinhardt R."/>
            <person name="Rabus R."/>
        </authorList>
    </citation>
    <scope>NUCLEOTIDE SEQUENCE</scope>
    <source>
        <strain evidence="1">4be13</strain>
    </source>
</reference>
<evidence type="ECO:0000313" key="1">
    <source>
        <dbReference type="EMBL" id="QTA86317.1"/>
    </source>
</evidence>
<dbReference type="AlphaFoldDB" id="A0A975BIU0"/>
<dbReference type="Proteomes" id="UP000663722">
    <property type="component" value="Chromosome"/>
</dbReference>
<proteinExistence type="predicted"/>
<accession>A0A975BIU0</accession>
<gene>
    <name evidence="1" type="ORF">dnm_023390</name>
</gene>
<name>A0A975BIU0_9BACT</name>